<feature type="transmembrane region" description="Helical" evidence="6">
    <location>
        <begin position="126"/>
        <end position="145"/>
    </location>
</feature>
<protein>
    <recommendedName>
        <fullName evidence="9">Secretory carrier membrane protein</fullName>
    </recommendedName>
</protein>
<accession>A0A8X7N842</accession>
<keyword evidence="2 6" id="KW-0812">Transmembrane</keyword>
<name>A0A8X7N842_9BASI</name>
<reference evidence="7" key="1">
    <citation type="submission" date="2016-04" db="EMBL/GenBank/DDBJ databases">
        <authorList>
            <person name="Nguyen H.D."/>
            <person name="Samba Siva P."/>
            <person name="Cullis J."/>
            <person name="Levesque C.A."/>
            <person name="Hambleton S."/>
        </authorList>
    </citation>
    <scope>NUCLEOTIDE SEQUENCE</scope>
    <source>
        <strain evidence="7">DAOMC 236422</strain>
    </source>
</reference>
<feature type="transmembrane region" description="Helical" evidence="6">
    <location>
        <begin position="188"/>
        <end position="205"/>
    </location>
</feature>
<feature type="compositionally biased region" description="Basic and acidic residues" evidence="5">
    <location>
        <begin position="1"/>
        <end position="11"/>
    </location>
</feature>
<feature type="compositionally biased region" description="Polar residues" evidence="5">
    <location>
        <begin position="54"/>
        <end position="63"/>
    </location>
</feature>
<feature type="transmembrane region" description="Helical" evidence="6">
    <location>
        <begin position="263"/>
        <end position="287"/>
    </location>
</feature>
<organism evidence="7 8">
    <name type="scientific">Tilletia walkeri</name>
    <dbReference type="NCBI Taxonomy" id="117179"/>
    <lineage>
        <taxon>Eukaryota</taxon>
        <taxon>Fungi</taxon>
        <taxon>Dikarya</taxon>
        <taxon>Basidiomycota</taxon>
        <taxon>Ustilaginomycotina</taxon>
        <taxon>Exobasidiomycetes</taxon>
        <taxon>Tilletiales</taxon>
        <taxon>Tilletiaceae</taxon>
        <taxon>Tilletia</taxon>
    </lineage>
</organism>
<evidence type="ECO:0000256" key="6">
    <source>
        <dbReference type="SAM" id="Phobius"/>
    </source>
</evidence>
<evidence type="ECO:0000256" key="2">
    <source>
        <dbReference type="ARBA" id="ARBA00022692"/>
    </source>
</evidence>
<feature type="transmembrane region" description="Helical" evidence="6">
    <location>
        <begin position="226"/>
        <end position="243"/>
    </location>
</feature>
<evidence type="ECO:0000256" key="1">
    <source>
        <dbReference type="ARBA" id="ARBA00004141"/>
    </source>
</evidence>
<feature type="transmembrane region" description="Helical" evidence="6">
    <location>
        <begin position="157"/>
        <end position="176"/>
    </location>
</feature>
<evidence type="ECO:0000256" key="5">
    <source>
        <dbReference type="SAM" id="MobiDB-lite"/>
    </source>
</evidence>
<feature type="region of interest" description="Disordered" evidence="5">
    <location>
        <begin position="1"/>
        <end position="64"/>
    </location>
</feature>
<evidence type="ECO:0000313" key="8">
    <source>
        <dbReference type="Proteomes" id="UP000078113"/>
    </source>
</evidence>
<evidence type="ECO:0000256" key="3">
    <source>
        <dbReference type="ARBA" id="ARBA00022989"/>
    </source>
</evidence>
<dbReference type="PANTHER" id="PTHR10687">
    <property type="entry name" value="SECRETORY CARRIER-ASSOCIATED MEMBRANE PROTEIN SCAMP"/>
    <property type="match status" value="1"/>
</dbReference>
<evidence type="ECO:0000313" key="7">
    <source>
        <dbReference type="EMBL" id="KAE8267744.1"/>
    </source>
</evidence>
<evidence type="ECO:0000256" key="4">
    <source>
        <dbReference type="ARBA" id="ARBA00023136"/>
    </source>
</evidence>
<dbReference type="Proteomes" id="UP000078113">
    <property type="component" value="Unassembled WGS sequence"/>
</dbReference>
<evidence type="ECO:0008006" key="9">
    <source>
        <dbReference type="Google" id="ProtNLM"/>
    </source>
</evidence>
<dbReference type="InterPro" id="IPR007273">
    <property type="entry name" value="SCAMP"/>
</dbReference>
<keyword evidence="8" id="KW-1185">Reference proteome</keyword>
<proteinExistence type="predicted"/>
<comment type="caution">
    <text evidence="7">The sequence shown here is derived from an EMBL/GenBank/DDBJ whole genome shotgun (WGS) entry which is preliminary data.</text>
</comment>
<dbReference type="GO" id="GO:0015031">
    <property type="term" value="P:protein transport"/>
    <property type="evidence" value="ECO:0007669"/>
    <property type="project" value="InterPro"/>
</dbReference>
<dbReference type="GO" id="GO:0055038">
    <property type="term" value="C:recycling endosome membrane"/>
    <property type="evidence" value="ECO:0007669"/>
    <property type="project" value="TreeGrafter"/>
</dbReference>
<keyword evidence="3 6" id="KW-1133">Transmembrane helix</keyword>
<dbReference type="GO" id="GO:0032588">
    <property type="term" value="C:trans-Golgi network membrane"/>
    <property type="evidence" value="ECO:0007669"/>
    <property type="project" value="TreeGrafter"/>
</dbReference>
<dbReference type="AlphaFoldDB" id="A0A8X7N842"/>
<dbReference type="Pfam" id="PF04144">
    <property type="entry name" value="SCAMP"/>
    <property type="match status" value="2"/>
</dbReference>
<sequence length="320" mass="35666">MADPFAERHTLDANPFADPAIQGALHSSSRAYEPAGSANPYGQQDDDDDVVSKATGNSAQNVNKMEELARRERELEQRERDLNARAAHIQRHGRNNFPPFYPMLYHDIDAEIPPDSRPLVATVFKLWLLLVLSLIVNLVATVFLLVQSAPDGGKDMISGIVYLPVITAASFMLWYRPMYNAYMKESSVFYYMYFVLYALQIRAIGQADRFRTDAYISISGFSRTQTAADFTVIAYSAYMVLGIPATGSAGLINTIQSFQGGRLIAAILGTIATVGFAVQGLGNLWFYRITWNHNHEQGHTFAQAKQEFATHGARAYFTRS</sequence>
<dbReference type="PANTHER" id="PTHR10687:SF90">
    <property type="entry name" value="SECRETORY CARRIER MEMBRANE PROTEIN"/>
    <property type="match status" value="1"/>
</dbReference>
<comment type="subcellular location">
    <subcellularLocation>
        <location evidence="1">Membrane</location>
        <topology evidence="1">Multi-pass membrane protein</topology>
    </subcellularLocation>
</comment>
<gene>
    <name evidence="7" type="ORF">A4X09_0g4601</name>
</gene>
<dbReference type="EMBL" id="LWDG02000201">
    <property type="protein sequence ID" value="KAE8267744.1"/>
    <property type="molecule type" value="Genomic_DNA"/>
</dbReference>
<reference evidence="7" key="2">
    <citation type="journal article" date="2019" name="IMA Fungus">
        <title>Genome sequencing and comparison of five Tilletia species to identify candidate genes for the detection of regulated species infecting wheat.</title>
        <authorList>
            <person name="Nguyen H.D.T."/>
            <person name="Sultana T."/>
            <person name="Kesanakurti P."/>
            <person name="Hambleton S."/>
        </authorList>
    </citation>
    <scope>NUCLEOTIDE SEQUENCE</scope>
    <source>
        <strain evidence="7">DAOMC 236422</strain>
    </source>
</reference>
<keyword evidence="4 6" id="KW-0472">Membrane</keyword>